<reference evidence="2 3" key="1">
    <citation type="submission" date="2018-08" db="EMBL/GenBank/DDBJ databases">
        <title>Chitinophaga sp. K20C18050901, a novel bacterium isolated from forest soil.</title>
        <authorList>
            <person name="Wang C."/>
        </authorList>
    </citation>
    <scope>NUCLEOTIDE SEQUENCE [LARGE SCALE GENOMIC DNA]</scope>
    <source>
        <strain evidence="2 3">K20C18050901</strain>
    </source>
</reference>
<name>A0A3E1NT00_9BACT</name>
<dbReference type="RefSeq" id="WP_116857369.1">
    <property type="nucleotide sequence ID" value="NZ_QTJV01000017.1"/>
</dbReference>
<gene>
    <name evidence="2" type="ORF">DXN04_31315</name>
</gene>
<protein>
    <submittedName>
        <fullName evidence="2">Uncharacterized protein</fullName>
    </submittedName>
</protein>
<evidence type="ECO:0000313" key="2">
    <source>
        <dbReference type="EMBL" id="RFM31055.1"/>
    </source>
</evidence>
<keyword evidence="3" id="KW-1185">Reference proteome</keyword>
<keyword evidence="1" id="KW-1133">Transmembrane helix</keyword>
<accession>A0A3E1NT00</accession>
<feature type="transmembrane region" description="Helical" evidence="1">
    <location>
        <begin position="12"/>
        <end position="35"/>
    </location>
</feature>
<keyword evidence="1" id="KW-0812">Transmembrane</keyword>
<dbReference type="Proteomes" id="UP000261174">
    <property type="component" value="Unassembled WGS sequence"/>
</dbReference>
<organism evidence="2 3">
    <name type="scientific">Chitinophaga silvisoli</name>
    <dbReference type="NCBI Taxonomy" id="2291814"/>
    <lineage>
        <taxon>Bacteria</taxon>
        <taxon>Pseudomonadati</taxon>
        <taxon>Bacteroidota</taxon>
        <taxon>Chitinophagia</taxon>
        <taxon>Chitinophagales</taxon>
        <taxon>Chitinophagaceae</taxon>
        <taxon>Chitinophaga</taxon>
    </lineage>
</organism>
<proteinExistence type="predicted"/>
<keyword evidence="1" id="KW-0472">Membrane</keyword>
<dbReference type="AlphaFoldDB" id="A0A3E1NT00"/>
<evidence type="ECO:0000313" key="3">
    <source>
        <dbReference type="Proteomes" id="UP000261174"/>
    </source>
</evidence>
<dbReference type="EMBL" id="QTJV01000017">
    <property type="protein sequence ID" value="RFM31055.1"/>
    <property type="molecule type" value="Genomic_DNA"/>
</dbReference>
<sequence length="147" mass="16692">MGNFLFEIRSSKWLGILYAIISFIVALAALTYFIYAWSATGIIGKIITGLIVLGAGYYGYDRINVIGHNKILFYEKGFEVYTKGDMETLLLEDVASMSFNNANSTFTYKFIRHNGSVLSLDADDFSMLAWNLENYGKQVNFEIRTQF</sequence>
<evidence type="ECO:0000256" key="1">
    <source>
        <dbReference type="SAM" id="Phobius"/>
    </source>
</evidence>
<feature type="transmembrane region" description="Helical" evidence="1">
    <location>
        <begin position="41"/>
        <end position="60"/>
    </location>
</feature>
<comment type="caution">
    <text evidence="2">The sequence shown here is derived from an EMBL/GenBank/DDBJ whole genome shotgun (WGS) entry which is preliminary data.</text>
</comment>